<evidence type="ECO:0000256" key="4">
    <source>
        <dbReference type="ARBA" id="ARBA00022679"/>
    </source>
</evidence>
<dbReference type="Gene3D" id="3.40.50.1010">
    <property type="entry name" value="5'-nuclease"/>
    <property type="match status" value="1"/>
</dbReference>
<dbReference type="InterPro" id="IPR029060">
    <property type="entry name" value="PIN-like_dom_sf"/>
</dbReference>
<keyword evidence="8 16" id="KW-0227">DNA damage</keyword>
<dbReference type="Gene3D" id="1.20.1060.10">
    <property type="entry name" value="Taq DNA Polymerase, Chain T, domain 4"/>
    <property type="match status" value="1"/>
</dbReference>
<dbReference type="SUPFAM" id="SSF53098">
    <property type="entry name" value="Ribonuclease H-like"/>
    <property type="match status" value="1"/>
</dbReference>
<feature type="domain" description="5'-3' exonuclease" evidence="19">
    <location>
        <begin position="43"/>
        <end position="298"/>
    </location>
</feature>
<feature type="domain" description="3'-5' exonuclease" evidence="18">
    <location>
        <begin position="346"/>
        <end position="531"/>
    </location>
</feature>
<dbReference type="PRINTS" id="PR00868">
    <property type="entry name" value="DNAPOLI"/>
</dbReference>
<feature type="domain" description="DNA-directed DNA polymerase family A palm" evidence="20">
    <location>
        <begin position="698"/>
        <end position="910"/>
    </location>
</feature>
<dbReference type="PROSITE" id="PS00447">
    <property type="entry name" value="DNA_POLYMERASE_A"/>
    <property type="match status" value="1"/>
</dbReference>
<evidence type="ECO:0000259" key="19">
    <source>
        <dbReference type="SMART" id="SM00475"/>
    </source>
</evidence>
<comment type="function">
    <text evidence="16">In addition to polymerase activity, this DNA polymerase exhibits 3'-5' and 5'-3' exonuclease activity.</text>
</comment>
<dbReference type="GO" id="GO:0006302">
    <property type="term" value="P:double-strand break repair"/>
    <property type="evidence" value="ECO:0007669"/>
    <property type="project" value="TreeGrafter"/>
</dbReference>
<evidence type="ECO:0000256" key="9">
    <source>
        <dbReference type="ARBA" id="ARBA00022801"/>
    </source>
</evidence>
<evidence type="ECO:0000256" key="11">
    <source>
        <dbReference type="ARBA" id="ARBA00022932"/>
    </source>
</evidence>
<evidence type="ECO:0000256" key="15">
    <source>
        <dbReference type="NCBIfam" id="TIGR00593"/>
    </source>
</evidence>
<dbReference type="PANTHER" id="PTHR10133">
    <property type="entry name" value="DNA POLYMERASE I"/>
    <property type="match status" value="1"/>
</dbReference>
<dbReference type="CDD" id="cd06139">
    <property type="entry name" value="DNA_polA_I_Ecoli_like_exo"/>
    <property type="match status" value="1"/>
</dbReference>
<protein>
    <recommendedName>
        <fullName evidence="3 15">DNA polymerase I</fullName>
        <ecNumber evidence="2 15">2.7.7.7</ecNumber>
    </recommendedName>
</protein>
<evidence type="ECO:0000256" key="13">
    <source>
        <dbReference type="ARBA" id="ARBA00023204"/>
    </source>
</evidence>
<keyword evidence="6 16" id="KW-0235">DNA replication</keyword>
<dbReference type="GO" id="GO:0008408">
    <property type="term" value="F:3'-5' exonuclease activity"/>
    <property type="evidence" value="ECO:0007669"/>
    <property type="project" value="UniProtKB-UniRule"/>
</dbReference>
<dbReference type="CDD" id="cd08637">
    <property type="entry name" value="DNA_pol_A_pol_I_C"/>
    <property type="match status" value="1"/>
</dbReference>
<keyword evidence="9 16" id="KW-0378">Hydrolase</keyword>
<dbReference type="PANTHER" id="PTHR10133:SF27">
    <property type="entry name" value="DNA POLYMERASE NU"/>
    <property type="match status" value="1"/>
</dbReference>
<dbReference type="Gene3D" id="1.10.150.20">
    <property type="entry name" value="5' to 3' exonuclease, C-terminal subdomain"/>
    <property type="match status" value="2"/>
</dbReference>
<dbReference type="CDD" id="cd09898">
    <property type="entry name" value="H3TH_53EXO"/>
    <property type="match status" value="1"/>
</dbReference>
<comment type="caution">
    <text evidence="21">The sequence shown here is derived from an EMBL/GenBank/DDBJ whole genome shotgun (WGS) entry which is preliminary data.</text>
</comment>
<dbReference type="NCBIfam" id="TIGR00593">
    <property type="entry name" value="pola"/>
    <property type="match status" value="1"/>
</dbReference>
<dbReference type="InterPro" id="IPR043502">
    <property type="entry name" value="DNA/RNA_pol_sf"/>
</dbReference>
<evidence type="ECO:0000259" key="20">
    <source>
        <dbReference type="SMART" id="SM00482"/>
    </source>
</evidence>
<dbReference type="GO" id="GO:0008409">
    <property type="term" value="F:5'-3' exonuclease activity"/>
    <property type="evidence" value="ECO:0007669"/>
    <property type="project" value="UniProtKB-UniRule"/>
</dbReference>
<comment type="catalytic activity">
    <reaction evidence="14 16">
        <text>DNA(n) + a 2'-deoxyribonucleoside 5'-triphosphate = DNA(n+1) + diphosphate</text>
        <dbReference type="Rhea" id="RHEA:22508"/>
        <dbReference type="Rhea" id="RHEA-COMP:17339"/>
        <dbReference type="Rhea" id="RHEA-COMP:17340"/>
        <dbReference type="ChEBI" id="CHEBI:33019"/>
        <dbReference type="ChEBI" id="CHEBI:61560"/>
        <dbReference type="ChEBI" id="CHEBI:173112"/>
        <dbReference type="EC" id="2.7.7.7"/>
    </reaction>
</comment>
<keyword evidence="13 16" id="KW-0234">DNA repair</keyword>
<dbReference type="GO" id="GO:0006261">
    <property type="term" value="P:DNA-templated DNA replication"/>
    <property type="evidence" value="ECO:0007669"/>
    <property type="project" value="UniProtKB-UniRule"/>
</dbReference>
<dbReference type="AlphaFoldDB" id="A0A368KPL2"/>
<dbReference type="InterPro" id="IPR001098">
    <property type="entry name" value="DNA-dir_DNA_pol_A_palm_dom"/>
</dbReference>
<dbReference type="SUPFAM" id="SSF88723">
    <property type="entry name" value="PIN domain-like"/>
    <property type="match status" value="1"/>
</dbReference>
<evidence type="ECO:0000256" key="17">
    <source>
        <dbReference type="SAM" id="MobiDB-lite"/>
    </source>
</evidence>
<dbReference type="FunFam" id="1.10.150.20:FF:000002">
    <property type="entry name" value="DNA polymerase I"/>
    <property type="match status" value="1"/>
</dbReference>
<dbReference type="InterPro" id="IPR002562">
    <property type="entry name" value="3'-5'_exonuclease_dom"/>
</dbReference>
<dbReference type="NCBIfam" id="NF004397">
    <property type="entry name" value="PRK05755.1"/>
    <property type="match status" value="1"/>
</dbReference>
<dbReference type="InterPro" id="IPR020046">
    <property type="entry name" value="5-3_exonucl_a-hlix_arch_N"/>
</dbReference>
<reference evidence="21 22" key="1">
    <citation type="submission" date="2018-07" db="EMBL/GenBank/DDBJ databases">
        <title>Comparative genomes isolates from brazilian mangrove.</title>
        <authorList>
            <person name="De Araujo J.E."/>
            <person name="Taketani R.G."/>
            <person name="Silva M.C.P."/>
            <person name="Lourenco M.V."/>
            <person name="Oliveira V.M."/>
            <person name="Andreote F.D."/>
        </authorList>
    </citation>
    <scope>NUCLEOTIDE SEQUENCE [LARGE SCALE GENOMIC DNA]</scope>
    <source>
        <strain evidence="21 22">HEX PRIS-MGV</strain>
    </source>
</reference>
<evidence type="ECO:0000256" key="3">
    <source>
        <dbReference type="ARBA" id="ARBA00020311"/>
    </source>
</evidence>
<dbReference type="FunFam" id="1.10.150.20:FF:000003">
    <property type="entry name" value="DNA polymerase I"/>
    <property type="match status" value="1"/>
</dbReference>
<dbReference type="Pfam" id="PF00476">
    <property type="entry name" value="DNA_pol_A"/>
    <property type="match status" value="1"/>
</dbReference>
<keyword evidence="10 16" id="KW-0269">Exonuclease</keyword>
<evidence type="ECO:0000313" key="21">
    <source>
        <dbReference type="EMBL" id="RCS41450.1"/>
    </source>
</evidence>
<evidence type="ECO:0000256" key="10">
    <source>
        <dbReference type="ARBA" id="ARBA00022839"/>
    </source>
</evidence>
<dbReference type="Gene3D" id="3.30.70.370">
    <property type="match status" value="1"/>
</dbReference>
<dbReference type="SMART" id="SM00474">
    <property type="entry name" value="35EXOc"/>
    <property type="match status" value="1"/>
</dbReference>
<dbReference type="Pfam" id="PF01367">
    <property type="entry name" value="5_3_exonuc"/>
    <property type="match status" value="1"/>
</dbReference>
<dbReference type="SMART" id="SM00475">
    <property type="entry name" value="53EXOc"/>
    <property type="match status" value="1"/>
</dbReference>
<keyword evidence="5 16" id="KW-0548">Nucleotidyltransferase</keyword>
<evidence type="ECO:0000313" key="22">
    <source>
        <dbReference type="Proteomes" id="UP000253562"/>
    </source>
</evidence>
<dbReference type="InterPro" id="IPR008918">
    <property type="entry name" value="HhH2"/>
</dbReference>
<dbReference type="InterPro" id="IPR036397">
    <property type="entry name" value="RNaseH_sf"/>
</dbReference>
<dbReference type="InterPro" id="IPR002298">
    <property type="entry name" value="DNA_polymerase_A"/>
</dbReference>
<evidence type="ECO:0000256" key="2">
    <source>
        <dbReference type="ARBA" id="ARBA00012417"/>
    </source>
</evidence>
<dbReference type="SMART" id="SM00482">
    <property type="entry name" value="POLAc"/>
    <property type="match status" value="1"/>
</dbReference>
<dbReference type="InterPro" id="IPR019760">
    <property type="entry name" value="DNA-dir_DNA_pol_A_CS"/>
</dbReference>
<keyword evidence="4 16" id="KW-0808">Transferase</keyword>
<dbReference type="Proteomes" id="UP000253562">
    <property type="component" value="Unassembled WGS sequence"/>
</dbReference>
<dbReference type="Gene3D" id="3.30.420.10">
    <property type="entry name" value="Ribonuclease H-like superfamily/Ribonuclease H"/>
    <property type="match status" value="1"/>
</dbReference>
<evidence type="ECO:0000259" key="18">
    <source>
        <dbReference type="SMART" id="SM00474"/>
    </source>
</evidence>
<comment type="similarity">
    <text evidence="1 16">Belongs to the DNA polymerase type-A family.</text>
</comment>
<dbReference type="SUPFAM" id="SSF47807">
    <property type="entry name" value="5' to 3' exonuclease, C-terminal subdomain"/>
    <property type="match status" value="1"/>
</dbReference>
<dbReference type="InterPro" id="IPR002421">
    <property type="entry name" value="5-3_exonuclease"/>
</dbReference>
<dbReference type="EC" id="2.7.7.7" evidence="2 15"/>
<name>A0A368KPL2_9BACT</name>
<keyword evidence="7" id="KW-0540">Nuclease</keyword>
<feature type="region of interest" description="Disordered" evidence="17">
    <location>
        <begin position="1"/>
        <end position="40"/>
    </location>
</feature>
<evidence type="ECO:0000256" key="12">
    <source>
        <dbReference type="ARBA" id="ARBA00023125"/>
    </source>
</evidence>
<dbReference type="InterPro" id="IPR036279">
    <property type="entry name" value="5-3_exonuclease_C_sf"/>
</dbReference>
<dbReference type="InterPro" id="IPR018320">
    <property type="entry name" value="DNA_polymerase_1"/>
</dbReference>
<proteinExistence type="inferred from homology"/>
<dbReference type="InterPro" id="IPR020045">
    <property type="entry name" value="DNA_polI_H3TH"/>
</dbReference>
<dbReference type="InterPro" id="IPR012337">
    <property type="entry name" value="RNaseH-like_sf"/>
</dbReference>
<keyword evidence="11 16" id="KW-0239">DNA-directed DNA polymerase</keyword>
<dbReference type="EMBL" id="QPEX01000045">
    <property type="protein sequence ID" value="RCS41450.1"/>
    <property type="molecule type" value="Genomic_DNA"/>
</dbReference>
<accession>A0A368KPL2</accession>
<evidence type="ECO:0000256" key="16">
    <source>
        <dbReference type="RuleBase" id="RU004460"/>
    </source>
</evidence>
<dbReference type="Pfam" id="PF01612">
    <property type="entry name" value="DNA_pol_A_exo1"/>
    <property type="match status" value="1"/>
</dbReference>
<dbReference type="SMART" id="SM00279">
    <property type="entry name" value="HhH2"/>
    <property type="match status" value="1"/>
</dbReference>
<evidence type="ECO:0000256" key="1">
    <source>
        <dbReference type="ARBA" id="ARBA00007705"/>
    </source>
</evidence>
<evidence type="ECO:0000256" key="14">
    <source>
        <dbReference type="ARBA" id="ARBA00049244"/>
    </source>
</evidence>
<evidence type="ECO:0000256" key="8">
    <source>
        <dbReference type="ARBA" id="ARBA00022763"/>
    </source>
</evidence>
<evidence type="ECO:0000256" key="5">
    <source>
        <dbReference type="ARBA" id="ARBA00022695"/>
    </source>
</evidence>
<dbReference type="CDD" id="cd09859">
    <property type="entry name" value="PIN_53EXO"/>
    <property type="match status" value="1"/>
</dbReference>
<gene>
    <name evidence="16" type="primary">polA</name>
    <name evidence="21" type="ORF">DTL42_23120</name>
</gene>
<dbReference type="GO" id="GO:0003677">
    <property type="term" value="F:DNA binding"/>
    <property type="evidence" value="ECO:0007669"/>
    <property type="project" value="UniProtKB-UniRule"/>
</dbReference>
<organism evidence="21 22">
    <name type="scientific">Bremerella cremea</name>
    <dbReference type="NCBI Taxonomy" id="1031537"/>
    <lineage>
        <taxon>Bacteria</taxon>
        <taxon>Pseudomonadati</taxon>
        <taxon>Planctomycetota</taxon>
        <taxon>Planctomycetia</taxon>
        <taxon>Pirellulales</taxon>
        <taxon>Pirellulaceae</taxon>
        <taxon>Bremerella</taxon>
    </lineage>
</organism>
<dbReference type="GO" id="GO:0003887">
    <property type="term" value="F:DNA-directed DNA polymerase activity"/>
    <property type="evidence" value="ECO:0007669"/>
    <property type="project" value="UniProtKB-UniRule"/>
</dbReference>
<dbReference type="OrthoDB" id="9806424at2"/>
<dbReference type="FunFam" id="1.20.1060.10:FF:000001">
    <property type="entry name" value="DNA polymerase I"/>
    <property type="match status" value="1"/>
</dbReference>
<evidence type="ECO:0000256" key="7">
    <source>
        <dbReference type="ARBA" id="ARBA00022722"/>
    </source>
</evidence>
<keyword evidence="12 16" id="KW-0238">DNA-binding</keyword>
<evidence type="ECO:0000256" key="6">
    <source>
        <dbReference type="ARBA" id="ARBA00022705"/>
    </source>
</evidence>
<dbReference type="Pfam" id="PF02739">
    <property type="entry name" value="5_3_exonuc_N"/>
    <property type="match status" value="1"/>
</dbReference>
<dbReference type="SUPFAM" id="SSF56672">
    <property type="entry name" value="DNA/RNA polymerases"/>
    <property type="match status" value="1"/>
</dbReference>
<sequence length="952" mass="107146">MTKRTRQTSLGFDTHTSEEISEKSPIPTQQPQEETDPNDLRGKNVWIVDSHSLIFQVFHAIKPMTGPAGQPVAAIYGFARDMIFLLEKKKPDYLICAFDMHGPTFRHDLYDDYKVNRSEMPEELPSQIEGIRRLLDAMNIPVVESPGFEADDVLAAMAKVVDERGGVCTLVTTDKDCRQLITDNVRLFNVRKDAFYDAEALLGDWGIRPDQVVDFQAMVGDPVDNVPGIPLIGPKIAKELLNEFDTLEQVLDNVDKISGKKRKENLANGREKAMLSKVLVRLRDDVPIEWDWARFLVGPADAEACEAICNEYGFRTLPKQLEALSASVAGQGSKPVSQLQQDTLDYQTIETLDQLRELVKVLAEQKRISIDTETTHTSPRWADLVGISISWKPGIARYIPIQAPAEDVQLPLNEAIEILRPVLENPNVKKLGQNLKYDEIVFRGVGVQLAGIDFDSMIAHYLLEAGARSHGLDELARRYLQHDTVKITELIGTGKKQILMSEVPVEKVSYYACEDADIPLRLYEILSQRLDEEGLNDLFDDVEIPLIDVLVEMEYNGIRVDTERLDQLSRDYGQRLDDLEKQIYEIAEQPFNIASPKQLAEILFEKRGLPVIKKTKTGASTDAEVLEQLAKQDPLPQKIVEYRQYAKLKNTYIDALPNMICPKTNLVHTSFNQVVAATGRLSSNEPNLQNIPIRTKEGKDIRSAFKASREDWVLVCADYSQIELRVLAHYSKDQALLDAYQQNQDIHARVASEVYGIPLAEVTSSERRSAKAINFGIVYGQSAFGLAKSLDIEKDKAFGFIDAYFRKYPGVDDFMENTLQQCYKDGYVKTILGRRRKIDGVRSPQKRDPMARQLLMPERTAVNTVIQGSAADIIKLAMLRVHRALSVSGLASKLLLQIHDELVFEAPPEEVQALVKLISHEMVCAITLDVPLVVDVETGQNWAECEPFEIDS</sequence>